<keyword evidence="2" id="KW-1185">Reference proteome</keyword>
<proteinExistence type="predicted"/>
<sequence length="40" mass="4732">MLSPKFTLRNYNTQVSETQVNIKAMNKIIRLDIPVQQQRN</sequence>
<dbReference type="RefSeq" id="WP_263363871.1">
    <property type="nucleotide sequence ID" value="NZ_CAWNJE010000001.1"/>
</dbReference>
<comment type="caution">
    <text evidence="1">The sequence shown here is derived from an EMBL/GenBank/DDBJ whole genome shotgun (WGS) entry which is preliminary data.</text>
</comment>
<geneLocation type="plasmid" evidence="2">
    <name>pmj1</name>
</geneLocation>
<dbReference type="AlphaFoldDB" id="A0A2A5T717"/>
<keyword evidence="1" id="KW-0614">Plasmid</keyword>
<protein>
    <submittedName>
        <fullName evidence="1">Mobile element protein</fullName>
    </submittedName>
</protein>
<accession>A0A2A5T717</accession>
<evidence type="ECO:0000313" key="1">
    <source>
        <dbReference type="EMBL" id="PCS23947.1"/>
    </source>
</evidence>
<gene>
    <name evidence="1" type="ORF">BTN49_0313</name>
</gene>
<evidence type="ECO:0000313" key="2">
    <source>
        <dbReference type="Proteomes" id="UP000219020"/>
    </source>
</evidence>
<dbReference type="Proteomes" id="UP000219020">
    <property type="component" value="Plasmid pMJ1"/>
</dbReference>
<reference evidence="2" key="1">
    <citation type="submission" date="2017-04" db="EMBL/GenBank/DDBJ databases">
        <title>Genome evolution of the luminous symbionts of deep sea anglerfish.</title>
        <authorList>
            <person name="Hendry T.A."/>
        </authorList>
    </citation>
    <scope>NUCLEOTIDE SEQUENCE [LARGE SCALE GENOMIC DNA]</scope>
    <source>
        <plasmid evidence="2">pmj1</plasmid>
    </source>
</reference>
<name>A0A2A5T717_9GAMM</name>
<dbReference type="GeneID" id="78828641"/>
<dbReference type="EMBL" id="NBYY01000008">
    <property type="protein sequence ID" value="PCS23947.1"/>
    <property type="molecule type" value="Genomic_DNA"/>
</dbReference>
<organism evidence="1 2">
    <name type="scientific">Candidatus Enterovibrio escicola</name>
    <dbReference type="NCBI Taxonomy" id="1927127"/>
    <lineage>
        <taxon>Bacteria</taxon>
        <taxon>Pseudomonadati</taxon>
        <taxon>Pseudomonadota</taxon>
        <taxon>Gammaproteobacteria</taxon>
        <taxon>Vibrionales</taxon>
        <taxon>Vibrionaceae</taxon>
        <taxon>Enterovibrio</taxon>
    </lineage>
</organism>